<comment type="caution">
    <text evidence="1">The sequence shown here is derived from an EMBL/GenBank/DDBJ whole genome shotgun (WGS) entry which is preliminary data.</text>
</comment>
<keyword evidence="2" id="KW-1185">Reference proteome</keyword>
<name>A0A8J4UVB4_CLAMG</name>
<accession>A0A8J4UVB4</accession>
<evidence type="ECO:0000313" key="1">
    <source>
        <dbReference type="EMBL" id="KAF5904925.1"/>
    </source>
</evidence>
<proteinExistence type="predicted"/>
<sequence>MKEQQRSGSGAKNRCLPGCGEEEAWFETYFKEIRAGWLARGVAVRNRFSS</sequence>
<evidence type="ECO:0000313" key="2">
    <source>
        <dbReference type="Proteomes" id="UP000727407"/>
    </source>
</evidence>
<protein>
    <submittedName>
        <fullName evidence="1">Tyrosine recombinase XerC 2</fullName>
    </submittedName>
</protein>
<organism evidence="1 2">
    <name type="scientific">Clarias magur</name>
    <name type="common">Asian catfish</name>
    <name type="synonym">Macropteronotus magur</name>
    <dbReference type="NCBI Taxonomy" id="1594786"/>
    <lineage>
        <taxon>Eukaryota</taxon>
        <taxon>Metazoa</taxon>
        <taxon>Chordata</taxon>
        <taxon>Craniata</taxon>
        <taxon>Vertebrata</taxon>
        <taxon>Euteleostomi</taxon>
        <taxon>Actinopterygii</taxon>
        <taxon>Neopterygii</taxon>
        <taxon>Teleostei</taxon>
        <taxon>Ostariophysi</taxon>
        <taxon>Siluriformes</taxon>
        <taxon>Clariidae</taxon>
        <taxon>Clarias</taxon>
    </lineage>
</organism>
<dbReference type="AlphaFoldDB" id="A0A8J4UVB4"/>
<reference evidence="1" key="1">
    <citation type="submission" date="2020-07" db="EMBL/GenBank/DDBJ databases">
        <title>Clarias magur genome sequencing, assembly and annotation.</title>
        <authorList>
            <person name="Kushwaha B."/>
            <person name="Kumar R."/>
            <person name="Das P."/>
            <person name="Joshi C.G."/>
            <person name="Kumar D."/>
            <person name="Nagpure N.S."/>
            <person name="Pandey M."/>
            <person name="Agarwal S."/>
            <person name="Srivastava S."/>
            <person name="Singh M."/>
            <person name="Sahoo L."/>
            <person name="Jayasankar P."/>
            <person name="Meher P.K."/>
            <person name="Koringa P.G."/>
            <person name="Iquebal M.A."/>
            <person name="Das S.P."/>
            <person name="Bit A."/>
            <person name="Patnaik S."/>
            <person name="Patel N."/>
            <person name="Shah T.M."/>
            <person name="Hinsu A."/>
            <person name="Jena J.K."/>
        </authorList>
    </citation>
    <scope>NUCLEOTIDE SEQUENCE</scope>
    <source>
        <strain evidence="1">CIFAMagur01</strain>
        <tissue evidence="1">Testis</tissue>
    </source>
</reference>
<dbReference type="Proteomes" id="UP000727407">
    <property type="component" value="Unassembled WGS sequence"/>
</dbReference>
<gene>
    <name evidence="1" type="primary">xerC2</name>
    <name evidence="1" type="ORF">DAT39_005420</name>
</gene>
<dbReference type="EMBL" id="QNUK01000051">
    <property type="protein sequence ID" value="KAF5904925.1"/>
    <property type="molecule type" value="Genomic_DNA"/>
</dbReference>